<protein>
    <recommendedName>
        <fullName evidence="2">NADP-dependent oxidoreductase domain-containing protein</fullName>
    </recommendedName>
</protein>
<dbReference type="PANTHER" id="PTHR43625">
    <property type="entry name" value="AFLATOXIN B1 ALDEHYDE REDUCTASE"/>
    <property type="match status" value="1"/>
</dbReference>
<feature type="domain" description="NADP-dependent oxidoreductase" evidence="2">
    <location>
        <begin position="21"/>
        <end position="173"/>
    </location>
</feature>
<dbReference type="SUPFAM" id="SSF51430">
    <property type="entry name" value="NAD(P)-linked oxidoreductase"/>
    <property type="match status" value="1"/>
</dbReference>
<dbReference type="InterPro" id="IPR050791">
    <property type="entry name" value="Aldo-Keto_reductase"/>
</dbReference>
<keyword evidence="1" id="KW-0560">Oxidoreductase</keyword>
<reference evidence="4" key="1">
    <citation type="journal article" date="2019" name="Int. J. Syst. Evol. Microbiol.">
        <title>The Global Catalogue of Microorganisms (GCM) 10K type strain sequencing project: providing services to taxonomists for standard genome sequencing and annotation.</title>
        <authorList>
            <consortium name="The Broad Institute Genomics Platform"/>
            <consortium name="The Broad Institute Genome Sequencing Center for Infectious Disease"/>
            <person name="Wu L."/>
            <person name="Ma J."/>
        </authorList>
    </citation>
    <scope>NUCLEOTIDE SEQUENCE [LARGE SCALE GENOMIC DNA]</scope>
    <source>
        <strain evidence="4">JCM 17656</strain>
    </source>
</reference>
<comment type="caution">
    <text evidence="3">The sequence shown here is derived from an EMBL/GenBank/DDBJ whole genome shotgun (WGS) entry which is preliminary data.</text>
</comment>
<organism evidence="3 4">
    <name type="scientific">Streptomyces osmaniensis</name>
    <dbReference type="NCBI Taxonomy" id="593134"/>
    <lineage>
        <taxon>Bacteria</taxon>
        <taxon>Bacillati</taxon>
        <taxon>Actinomycetota</taxon>
        <taxon>Actinomycetes</taxon>
        <taxon>Kitasatosporales</taxon>
        <taxon>Streptomycetaceae</taxon>
        <taxon>Streptomyces</taxon>
    </lineage>
</organism>
<dbReference type="Pfam" id="PF00248">
    <property type="entry name" value="Aldo_ket_red"/>
    <property type="match status" value="1"/>
</dbReference>
<dbReference type="InterPro" id="IPR023210">
    <property type="entry name" value="NADP_OxRdtase_dom"/>
</dbReference>
<evidence type="ECO:0000256" key="1">
    <source>
        <dbReference type="ARBA" id="ARBA00023002"/>
    </source>
</evidence>
<gene>
    <name evidence="3" type="ORF">GCM10022295_83470</name>
</gene>
<dbReference type="SUPFAM" id="SSF82171">
    <property type="entry name" value="DPP6 N-terminal domain-like"/>
    <property type="match status" value="1"/>
</dbReference>
<dbReference type="CDD" id="cd19088">
    <property type="entry name" value="AKR_AKR13B1"/>
    <property type="match status" value="1"/>
</dbReference>
<name>A0ABP6YST1_9ACTN</name>
<evidence type="ECO:0000313" key="3">
    <source>
        <dbReference type="EMBL" id="GAA3589153.1"/>
    </source>
</evidence>
<keyword evidence="4" id="KW-1185">Reference proteome</keyword>
<evidence type="ECO:0000259" key="2">
    <source>
        <dbReference type="Pfam" id="PF00248"/>
    </source>
</evidence>
<proteinExistence type="predicted"/>
<dbReference type="InterPro" id="IPR036812">
    <property type="entry name" value="NAD(P)_OxRdtase_dom_sf"/>
</dbReference>
<dbReference type="Gene3D" id="3.20.20.100">
    <property type="entry name" value="NADP-dependent oxidoreductase domain"/>
    <property type="match status" value="1"/>
</dbReference>
<dbReference type="EMBL" id="BAABCE010000025">
    <property type="protein sequence ID" value="GAA3589153.1"/>
    <property type="molecule type" value="Genomic_DNA"/>
</dbReference>
<dbReference type="Proteomes" id="UP001500707">
    <property type="component" value="Unassembled WGS sequence"/>
</dbReference>
<sequence>MRLADGPDAPGGASAPIWTPPADRAAAIALLCEAVELGVNLVDTADAYALGAGEELVAEALHPYGDAVAVSTKVGVLRPSPTEWVPLGRPSYLRQQAELSLRRLRTDRIDLLHLHRLDPACPMADQVGALAQLQQEGKVRHIGLSEVTVEQLEEARRTAPIAAVQNLYNLAARDYEVRDWRADTTQTVAEFGHTVSARPSISGDGRYVAYQDGQAEDVFVWDRTDGTSSGPIEGSSKAATLVQLSKDGRKAVYLSGSDTYVHDVSSGTDQLVPDVRGVAIDPTGRYLLYAPHDTSGPSLTLRDLETGTEEIVSNQSASAGTDAVSVGGRDVVFHSTADDIVPGDTNGKSDVFVRRFY</sequence>
<accession>A0ABP6YST1</accession>
<dbReference type="PANTHER" id="PTHR43625:SF40">
    <property type="entry name" value="ALDO-KETO REDUCTASE YAKC [NADP(+)]"/>
    <property type="match status" value="1"/>
</dbReference>
<evidence type="ECO:0000313" key="4">
    <source>
        <dbReference type="Proteomes" id="UP001500707"/>
    </source>
</evidence>